<reference evidence="2" key="1">
    <citation type="submission" date="2021-01" db="EMBL/GenBank/DDBJ databases">
        <authorList>
            <person name="Corre E."/>
            <person name="Pelletier E."/>
            <person name="Niang G."/>
            <person name="Scheremetjew M."/>
            <person name="Finn R."/>
            <person name="Kale V."/>
            <person name="Holt S."/>
            <person name="Cochrane G."/>
            <person name="Meng A."/>
            <person name="Brown T."/>
            <person name="Cohen L."/>
        </authorList>
    </citation>
    <scope>NUCLEOTIDE SEQUENCE</scope>
    <source>
        <strain evidence="2">CCMP1510</strain>
    </source>
</reference>
<dbReference type="EMBL" id="HBIJ01011289">
    <property type="protein sequence ID" value="CAE0366985.1"/>
    <property type="molecule type" value="Transcribed_RNA"/>
</dbReference>
<dbReference type="AlphaFoldDB" id="A0A7S3JW61"/>
<evidence type="ECO:0000313" key="2">
    <source>
        <dbReference type="EMBL" id="CAE0366985.1"/>
    </source>
</evidence>
<organism evidence="2">
    <name type="scientific">Aureoumbra lagunensis</name>
    <dbReference type="NCBI Taxonomy" id="44058"/>
    <lineage>
        <taxon>Eukaryota</taxon>
        <taxon>Sar</taxon>
        <taxon>Stramenopiles</taxon>
        <taxon>Ochrophyta</taxon>
        <taxon>Pelagophyceae</taxon>
        <taxon>Pelagomonadales</taxon>
        <taxon>Aureoumbra</taxon>
    </lineage>
</organism>
<evidence type="ECO:0000256" key="1">
    <source>
        <dbReference type="SAM" id="MobiDB-lite"/>
    </source>
</evidence>
<name>A0A7S3JW61_9STRA</name>
<protein>
    <submittedName>
        <fullName evidence="2">Uncharacterized protein</fullName>
    </submittedName>
</protein>
<proteinExistence type="predicted"/>
<gene>
    <name evidence="2" type="ORF">ALAG00032_LOCUS7733</name>
</gene>
<accession>A0A7S3JW61</accession>
<feature type="region of interest" description="Disordered" evidence="1">
    <location>
        <begin position="196"/>
        <end position="227"/>
    </location>
</feature>
<sequence length="633" mass="71717">MMQIWFEGSVLARRRGGRIFKRLARVIDPGYLCLLNPDTEDEVSLPIIISGARLEFAMSMIPSKKNESAEILPEYLAAFCIDQWTLQPSCRTACIRWVAYLADLAQNGDGIDFIPHQKQSEKENTIEKKNKFSDDQFLRSFAMRIVRDPDFLNSRNRKDLEERISAKTSRAAIKSLVLRIALAAFYSRDASSSFSTRQQSRRSSKETTNSFNSIAQKTTPRKESTKSHPENSILISWMLYLKTQVANCPSLNRIHSESADLCTALLDGVVILKLVQDTFRIPLPRDANFIPSPSNRIAAIKNWDIALRALRRSAKLDNTAHLDFLGPPEPLYAALETGRQAIPRRFLRALFDAYKSTRLRLEATPMLQWYEDQLCTYGVGLSITLGTNYITDTRDAFRPAVASAFADGRRMLILLYHILGNNDSISTELPFQIHQAIHFLIRNPQPTLDHTDAIARLDEVLSIALAANLPTFFINGKTFLDALMCANFDLPRDDKVNFVLLQLNYFWQSFRSSINVSKNSLGPFLRLRLNKESILEHPSATNIIFDKQQENSAALDSAPMPLHNSKKEQTNEDMCVQNNENDQESGIRNIVNDLPPPWLIPPINKENVTTKKKELIYTLSIRPSSTTSALSCM</sequence>
<feature type="compositionally biased region" description="Polar residues" evidence="1">
    <location>
        <begin position="206"/>
        <end position="218"/>
    </location>
</feature>